<protein>
    <submittedName>
        <fullName evidence="2">Aminoglycoside phosphotransferase</fullName>
    </submittedName>
</protein>
<feature type="domain" description="Aminoglycoside phosphotransferase" evidence="1">
    <location>
        <begin position="13"/>
        <end position="205"/>
    </location>
</feature>
<sequence>MYGGVLVKSTTHRECDATAFVNSIDSLNVPVPRVVDIITIPRLIRAYFNCCNIGDNEGSVLLLMTTLPGKPLGSALNEFSELQQQHLITQLSQFFGSIRAISQPSNMVCGIGGRGCASYIMSLDTFGPFDSVPSFNAWMSLRAQSRLGLERAASLPERIDTAETRFTHGDLTPFNILVDEEGNVTGVIDWESAGWMPRHWDPALVSYSISK</sequence>
<dbReference type="Gene3D" id="3.90.1200.10">
    <property type="match status" value="1"/>
</dbReference>
<gene>
    <name evidence="2" type="ORF">CALCODRAFT_436056</name>
</gene>
<dbReference type="Pfam" id="PF01636">
    <property type="entry name" value="APH"/>
    <property type="match status" value="1"/>
</dbReference>
<dbReference type="PANTHER" id="PTHR21310">
    <property type="entry name" value="AMINOGLYCOSIDE PHOSPHOTRANSFERASE-RELATED-RELATED"/>
    <property type="match status" value="1"/>
</dbReference>
<dbReference type="InterPro" id="IPR011009">
    <property type="entry name" value="Kinase-like_dom_sf"/>
</dbReference>
<dbReference type="SUPFAM" id="SSF56112">
    <property type="entry name" value="Protein kinase-like (PK-like)"/>
    <property type="match status" value="1"/>
</dbReference>
<keyword evidence="3" id="KW-1185">Reference proteome</keyword>
<proteinExistence type="predicted"/>
<dbReference type="AlphaFoldDB" id="A0A165F6D2"/>
<name>A0A165F6D2_9BASI</name>
<evidence type="ECO:0000313" key="2">
    <source>
        <dbReference type="EMBL" id="KZT56284.1"/>
    </source>
</evidence>
<dbReference type="OrthoDB" id="5404599at2759"/>
<dbReference type="GO" id="GO:0016740">
    <property type="term" value="F:transferase activity"/>
    <property type="evidence" value="ECO:0007669"/>
    <property type="project" value="UniProtKB-KW"/>
</dbReference>
<dbReference type="Proteomes" id="UP000076842">
    <property type="component" value="Unassembled WGS sequence"/>
</dbReference>
<organism evidence="2 3">
    <name type="scientific">Calocera cornea HHB12733</name>
    <dbReference type="NCBI Taxonomy" id="1353952"/>
    <lineage>
        <taxon>Eukaryota</taxon>
        <taxon>Fungi</taxon>
        <taxon>Dikarya</taxon>
        <taxon>Basidiomycota</taxon>
        <taxon>Agaricomycotina</taxon>
        <taxon>Dacrymycetes</taxon>
        <taxon>Dacrymycetales</taxon>
        <taxon>Dacrymycetaceae</taxon>
        <taxon>Calocera</taxon>
    </lineage>
</organism>
<dbReference type="PANTHER" id="PTHR21310:SF55">
    <property type="entry name" value="AMINOGLYCOSIDE PHOSPHOTRANSFERASE DOMAIN-CONTAINING PROTEIN"/>
    <property type="match status" value="1"/>
</dbReference>
<reference evidence="2 3" key="1">
    <citation type="journal article" date="2016" name="Mol. Biol. Evol.">
        <title>Comparative Genomics of Early-Diverging Mushroom-Forming Fungi Provides Insights into the Origins of Lignocellulose Decay Capabilities.</title>
        <authorList>
            <person name="Nagy L.G."/>
            <person name="Riley R."/>
            <person name="Tritt A."/>
            <person name="Adam C."/>
            <person name="Daum C."/>
            <person name="Floudas D."/>
            <person name="Sun H."/>
            <person name="Yadav J.S."/>
            <person name="Pangilinan J."/>
            <person name="Larsson K.H."/>
            <person name="Matsuura K."/>
            <person name="Barry K."/>
            <person name="Labutti K."/>
            <person name="Kuo R."/>
            <person name="Ohm R.A."/>
            <person name="Bhattacharya S.S."/>
            <person name="Shirouzu T."/>
            <person name="Yoshinaga Y."/>
            <person name="Martin F.M."/>
            <person name="Grigoriev I.V."/>
            <person name="Hibbett D.S."/>
        </authorList>
    </citation>
    <scope>NUCLEOTIDE SEQUENCE [LARGE SCALE GENOMIC DNA]</scope>
    <source>
        <strain evidence="2 3">HHB12733</strain>
    </source>
</reference>
<keyword evidence="2" id="KW-0808">Transferase</keyword>
<evidence type="ECO:0000313" key="3">
    <source>
        <dbReference type="Proteomes" id="UP000076842"/>
    </source>
</evidence>
<evidence type="ECO:0000259" key="1">
    <source>
        <dbReference type="Pfam" id="PF01636"/>
    </source>
</evidence>
<dbReference type="InterPro" id="IPR002575">
    <property type="entry name" value="Aminoglycoside_PTrfase"/>
</dbReference>
<dbReference type="InParanoid" id="A0A165F6D2"/>
<dbReference type="STRING" id="1353952.A0A165F6D2"/>
<accession>A0A165F6D2</accession>
<dbReference type="EMBL" id="KV423980">
    <property type="protein sequence ID" value="KZT56284.1"/>
    <property type="molecule type" value="Genomic_DNA"/>
</dbReference>
<dbReference type="InterPro" id="IPR051678">
    <property type="entry name" value="AGP_Transferase"/>
</dbReference>